<keyword evidence="3" id="KW-1185">Reference proteome</keyword>
<evidence type="ECO:0000256" key="1">
    <source>
        <dbReference type="SAM" id="MobiDB-lite"/>
    </source>
</evidence>
<name>A0A5B7IFD9_PORTR</name>
<dbReference type="EMBL" id="VSRR010053620">
    <property type="protein sequence ID" value="MPC80287.1"/>
    <property type="molecule type" value="Genomic_DNA"/>
</dbReference>
<protein>
    <submittedName>
        <fullName evidence="2">Uncharacterized protein</fullName>
    </submittedName>
</protein>
<proteinExistence type="predicted"/>
<evidence type="ECO:0000313" key="2">
    <source>
        <dbReference type="EMBL" id="MPC80287.1"/>
    </source>
</evidence>
<reference evidence="2 3" key="1">
    <citation type="submission" date="2019-05" db="EMBL/GenBank/DDBJ databases">
        <title>Another draft genome of Portunus trituberculatus and its Hox gene families provides insights of decapod evolution.</title>
        <authorList>
            <person name="Jeong J.-H."/>
            <person name="Song I."/>
            <person name="Kim S."/>
            <person name="Choi T."/>
            <person name="Kim D."/>
            <person name="Ryu S."/>
            <person name="Kim W."/>
        </authorList>
    </citation>
    <scope>NUCLEOTIDE SEQUENCE [LARGE SCALE GENOMIC DNA]</scope>
    <source>
        <tissue evidence="2">Muscle</tissue>
    </source>
</reference>
<feature type="region of interest" description="Disordered" evidence="1">
    <location>
        <begin position="12"/>
        <end position="67"/>
    </location>
</feature>
<organism evidence="2 3">
    <name type="scientific">Portunus trituberculatus</name>
    <name type="common">Swimming crab</name>
    <name type="synonym">Neptunus trituberculatus</name>
    <dbReference type="NCBI Taxonomy" id="210409"/>
    <lineage>
        <taxon>Eukaryota</taxon>
        <taxon>Metazoa</taxon>
        <taxon>Ecdysozoa</taxon>
        <taxon>Arthropoda</taxon>
        <taxon>Crustacea</taxon>
        <taxon>Multicrustacea</taxon>
        <taxon>Malacostraca</taxon>
        <taxon>Eumalacostraca</taxon>
        <taxon>Eucarida</taxon>
        <taxon>Decapoda</taxon>
        <taxon>Pleocyemata</taxon>
        <taxon>Brachyura</taxon>
        <taxon>Eubrachyura</taxon>
        <taxon>Portunoidea</taxon>
        <taxon>Portunidae</taxon>
        <taxon>Portuninae</taxon>
        <taxon>Portunus</taxon>
    </lineage>
</organism>
<dbReference type="AlphaFoldDB" id="A0A5B7IFD9"/>
<dbReference type="Proteomes" id="UP000324222">
    <property type="component" value="Unassembled WGS sequence"/>
</dbReference>
<sequence length="105" mass="12043">MRLVAARCHLPPPLRPSIDHLRPTSPSSQCAFYGHDSREGGAGPTMMEENMQRGQTEPRGEVRDPRAAADYIKYSRHTQRLSNHHPHLPARRHCFRREWIAVAPK</sequence>
<evidence type="ECO:0000313" key="3">
    <source>
        <dbReference type="Proteomes" id="UP000324222"/>
    </source>
</evidence>
<feature type="compositionally biased region" description="Basic and acidic residues" evidence="1">
    <location>
        <begin position="56"/>
        <end position="67"/>
    </location>
</feature>
<comment type="caution">
    <text evidence="2">The sequence shown here is derived from an EMBL/GenBank/DDBJ whole genome shotgun (WGS) entry which is preliminary data.</text>
</comment>
<gene>
    <name evidence="2" type="ORF">E2C01_074863</name>
</gene>
<accession>A0A5B7IFD9</accession>